<dbReference type="RefSeq" id="WP_386093896.1">
    <property type="nucleotide sequence ID" value="NZ_JBHUOZ010000001.1"/>
</dbReference>
<comment type="caution">
    <text evidence="3">The sequence shown here is derived from an EMBL/GenBank/DDBJ whole genome shotgun (WGS) entry which is preliminary data.</text>
</comment>
<dbReference type="EMBL" id="JBHUOZ010000001">
    <property type="protein sequence ID" value="MFD2918198.1"/>
    <property type="molecule type" value="Genomic_DNA"/>
</dbReference>
<protein>
    <submittedName>
        <fullName evidence="3">T9SS type A sorting domain-containing protein</fullName>
    </submittedName>
</protein>
<proteinExistence type="predicted"/>
<evidence type="ECO:0000259" key="2">
    <source>
        <dbReference type="PROSITE" id="PS50234"/>
    </source>
</evidence>
<dbReference type="Proteomes" id="UP001597511">
    <property type="component" value="Unassembled WGS sequence"/>
</dbReference>
<dbReference type="InterPro" id="IPR036465">
    <property type="entry name" value="vWFA_dom_sf"/>
</dbReference>
<organism evidence="3 4">
    <name type="scientific">Terrimonas rubra</name>
    <dbReference type="NCBI Taxonomy" id="1035890"/>
    <lineage>
        <taxon>Bacteria</taxon>
        <taxon>Pseudomonadati</taxon>
        <taxon>Bacteroidota</taxon>
        <taxon>Chitinophagia</taxon>
        <taxon>Chitinophagales</taxon>
        <taxon>Chitinophagaceae</taxon>
        <taxon>Terrimonas</taxon>
    </lineage>
</organism>
<dbReference type="NCBIfam" id="TIGR04183">
    <property type="entry name" value="Por_Secre_tail"/>
    <property type="match status" value="1"/>
</dbReference>
<accession>A0ABW6A1R7</accession>
<sequence>MTTINQKSTSLKYSITTIFIFLLLAYLPKNIAAQVSVSGTVYIDNNSLTGGIDAGGTGGGTWATANQLYVNAVKDGLVIARVTVSNTGVFTFPAGGALITGDVVTFQLSNVQGTVGAAPPQKTLPNGWGTVGESTTSGPSDGTPNNEFVLTIPGTNSPDNTTNLFGITQQSYVDVGVGFLPNKTYACGRTMFAVDMRYVNLATNAPAVQLQNNVTITLPAGITVVSGGVQGYNTATGTWTTAPVFSTTTNSITINAGAVLNDNSNTSRGTQGFIYVEVQVCNAGTVTLPANSFNFVQTSGTLYTYTNPIRDVEPVSIAHTANPTLTKTCQSLDIGILLDATGSMSVPEREQIITGIKGLLDDLEAHYTNGLVPTPFRLRIGKFASTGGYAQFIDLTEVTAANRPLFDNVLRTDCGSPTACYAYENTGTNWNDGLTNFNHTGLDVMFFFTDGTPNQPYLEILQASDATNDFVENVTNAYDAANAIKAAGVRLFTIINDEEFFFTSGMDASPATPYGLSMVKSLTNGANALPYTNDFKTQDYYVGPFSGISNFFNSVAANICSITPIISGNVFNDANGLNDIPTGMVNGSGTNAGGLNAILYNNTTGAVVAVVPVNADGSYTFPPAVGGNTYSVYITTATATVGQLAPPVVTLPAGWVSTGEQNCENAAGCTGSDGTANGVLSLGPVNNDITQANFGIERTPNSDNVSQNISTPTGNAIPAGTITTNVSGSDPEDGVLGNSSTFTVTQLPSNATMLYNGTPVTVNQTFTNFNPALLSFTGISNGSTNIIFNYAFTDAAGVSDPTPATYTIIWSTALPIVLNNFYATAITCNKAQLNWQASDAVNFTHFEIEKSVDGMSYANLATIAYNEMESKYSFYDNQLSSGNTYYRLKLVDADGTFKYSKVIFITSSCNSKTITVFPNPLTTDVVNITGLNGKVQLELCDISGKIISRQTSSNYQERIDMTGLSSGLYILKVIDKKGRLIQSVRINKLK</sequence>
<feature type="region of interest" description="Disordered" evidence="1">
    <location>
        <begin position="119"/>
        <end position="144"/>
    </location>
</feature>
<dbReference type="Gene3D" id="2.60.40.10">
    <property type="entry name" value="Immunoglobulins"/>
    <property type="match status" value="1"/>
</dbReference>
<gene>
    <name evidence="3" type="ORF">ACFS6H_00675</name>
</gene>
<dbReference type="InterPro" id="IPR026444">
    <property type="entry name" value="Secre_tail"/>
</dbReference>
<dbReference type="Pfam" id="PF18962">
    <property type="entry name" value="Por_Secre_tail"/>
    <property type="match status" value="1"/>
</dbReference>
<dbReference type="InterPro" id="IPR013783">
    <property type="entry name" value="Ig-like_fold"/>
</dbReference>
<dbReference type="InterPro" id="IPR002035">
    <property type="entry name" value="VWF_A"/>
</dbReference>
<evidence type="ECO:0000256" key="1">
    <source>
        <dbReference type="SAM" id="MobiDB-lite"/>
    </source>
</evidence>
<evidence type="ECO:0000313" key="4">
    <source>
        <dbReference type="Proteomes" id="UP001597511"/>
    </source>
</evidence>
<dbReference type="Gene3D" id="3.40.50.410">
    <property type="entry name" value="von Willebrand factor, type A domain"/>
    <property type="match status" value="1"/>
</dbReference>
<reference evidence="4" key="1">
    <citation type="journal article" date="2019" name="Int. J. Syst. Evol. Microbiol.">
        <title>The Global Catalogue of Microorganisms (GCM) 10K type strain sequencing project: providing services to taxonomists for standard genome sequencing and annotation.</title>
        <authorList>
            <consortium name="The Broad Institute Genomics Platform"/>
            <consortium name="The Broad Institute Genome Sequencing Center for Infectious Disease"/>
            <person name="Wu L."/>
            <person name="Ma J."/>
        </authorList>
    </citation>
    <scope>NUCLEOTIDE SEQUENCE [LARGE SCALE GENOMIC DNA]</scope>
    <source>
        <strain evidence="4">KCTC 23299</strain>
    </source>
</reference>
<dbReference type="PROSITE" id="PS50234">
    <property type="entry name" value="VWFA"/>
    <property type="match status" value="1"/>
</dbReference>
<evidence type="ECO:0000313" key="3">
    <source>
        <dbReference type="EMBL" id="MFD2918198.1"/>
    </source>
</evidence>
<feature type="domain" description="VWFA" evidence="2">
    <location>
        <begin position="333"/>
        <end position="555"/>
    </location>
</feature>
<name>A0ABW6A1R7_9BACT</name>
<dbReference type="SUPFAM" id="SSF53300">
    <property type="entry name" value="vWA-like"/>
    <property type="match status" value="1"/>
</dbReference>
<feature type="compositionally biased region" description="Polar residues" evidence="1">
    <location>
        <begin position="132"/>
        <end position="144"/>
    </location>
</feature>
<keyword evidence="4" id="KW-1185">Reference proteome</keyword>